<dbReference type="Proteomes" id="UP000238823">
    <property type="component" value="Unassembled WGS sequence"/>
</dbReference>
<evidence type="ECO:0000313" key="3">
    <source>
        <dbReference type="Proteomes" id="UP000238823"/>
    </source>
</evidence>
<dbReference type="AlphaFoldDB" id="A0A2S9YV74"/>
<organism evidence="2 3">
    <name type="scientific">Enhygromyxa salina</name>
    <dbReference type="NCBI Taxonomy" id="215803"/>
    <lineage>
        <taxon>Bacteria</taxon>
        <taxon>Pseudomonadati</taxon>
        <taxon>Myxococcota</taxon>
        <taxon>Polyangia</taxon>
        <taxon>Nannocystales</taxon>
        <taxon>Nannocystaceae</taxon>
        <taxon>Enhygromyxa</taxon>
    </lineage>
</organism>
<name>A0A2S9YV74_9BACT</name>
<protein>
    <recommendedName>
        <fullName evidence="1">DUF4398 domain-containing protein</fullName>
    </recommendedName>
</protein>
<proteinExistence type="predicted"/>
<gene>
    <name evidence="2" type="ORF">ENSA7_13410</name>
</gene>
<dbReference type="Pfam" id="PF14346">
    <property type="entry name" value="DUF4398"/>
    <property type="match status" value="1"/>
</dbReference>
<comment type="caution">
    <text evidence="2">The sequence shown here is derived from an EMBL/GenBank/DDBJ whole genome shotgun (WGS) entry which is preliminary data.</text>
</comment>
<dbReference type="Gene3D" id="1.20.1270.390">
    <property type="match status" value="1"/>
</dbReference>
<sequence>MALSLLGLALVSACASFPEPTADVASALASVRGAEELGAADVPQAALKLQLAHEAIERAQALMAEGEHEKAHYKARRASEDADLAIALVREDAARTAAQAAKSRVDATEAEVTP</sequence>
<dbReference type="EMBL" id="PVNL01000032">
    <property type="protein sequence ID" value="PRQ08942.1"/>
    <property type="molecule type" value="Genomic_DNA"/>
</dbReference>
<feature type="domain" description="DUF4398" evidence="1">
    <location>
        <begin position="23"/>
        <end position="101"/>
    </location>
</feature>
<evidence type="ECO:0000313" key="2">
    <source>
        <dbReference type="EMBL" id="PRQ08942.1"/>
    </source>
</evidence>
<dbReference type="InterPro" id="IPR025511">
    <property type="entry name" value="DUF4398"/>
</dbReference>
<reference evidence="2 3" key="1">
    <citation type="submission" date="2018-03" db="EMBL/GenBank/DDBJ databases">
        <title>Draft Genome Sequences of the Obligatory Marine Myxobacteria Enhygromyxa salina SWB007.</title>
        <authorList>
            <person name="Poehlein A."/>
            <person name="Moghaddam J.A."/>
            <person name="Harms H."/>
            <person name="Alanjari M."/>
            <person name="Koenig G.M."/>
            <person name="Daniel R."/>
            <person name="Schaeberle T.F."/>
        </authorList>
    </citation>
    <scope>NUCLEOTIDE SEQUENCE [LARGE SCALE GENOMIC DNA]</scope>
    <source>
        <strain evidence="2 3">SWB007</strain>
    </source>
</reference>
<accession>A0A2S9YV74</accession>
<evidence type="ECO:0000259" key="1">
    <source>
        <dbReference type="Pfam" id="PF14346"/>
    </source>
</evidence>